<accession>A0ABP8J8C6</accession>
<reference evidence="2" key="1">
    <citation type="journal article" date="2019" name="Int. J. Syst. Evol. Microbiol.">
        <title>The Global Catalogue of Microorganisms (GCM) 10K type strain sequencing project: providing services to taxonomists for standard genome sequencing and annotation.</title>
        <authorList>
            <consortium name="The Broad Institute Genomics Platform"/>
            <consortium name="The Broad Institute Genome Sequencing Center for Infectious Disease"/>
            <person name="Wu L."/>
            <person name="Ma J."/>
        </authorList>
    </citation>
    <scope>NUCLEOTIDE SEQUENCE [LARGE SCALE GENOMIC DNA]</scope>
    <source>
        <strain evidence="2">JCM 17808</strain>
    </source>
</reference>
<dbReference type="Proteomes" id="UP001500642">
    <property type="component" value="Unassembled WGS sequence"/>
</dbReference>
<dbReference type="InterPro" id="IPR036412">
    <property type="entry name" value="HAD-like_sf"/>
</dbReference>
<dbReference type="SFLD" id="SFLDG01140">
    <property type="entry name" value="C2.B:_Phosphomannomutase_and_P"/>
    <property type="match status" value="1"/>
</dbReference>
<keyword evidence="1" id="KW-0378">Hydrolase</keyword>
<gene>
    <name evidence="1" type="ORF">GCM10023167_10080</name>
</gene>
<dbReference type="Pfam" id="PF08282">
    <property type="entry name" value="Hydrolase_3"/>
    <property type="match status" value="1"/>
</dbReference>
<proteinExistence type="predicted"/>
<dbReference type="SUPFAM" id="SSF56784">
    <property type="entry name" value="HAD-like"/>
    <property type="match status" value="1"/>
</dbReference>
<sequence>MKPHIVALDVDGTIVDYDDMMTERVRDTITRVAEAGHHVVISTGRAVSGSHEVANRLGLVEGFVVSSNGSVITRLSQDLEDGWEIFHVESFDPEPALRRMSEVLPTALYMVEDTELTRWASGNFPEGELASITNLRTVPFEELTTKTATRIVMRELEGTDEEFAAAVERIGLHGVTYAVGWSNWLDIAPDGVSKASGLQIVARELGIAQEHTVGAGDGSNDMEMLEWVGHAIAMGQAGDKLKGVADVVTGSVVDDGLATALEEYFEL</sequence>
<dbReference type="GO" id="GO:0016787">
    <property type="term" value="F:hydrolase activity"/>
    <property type="evidence" value="ECO:0007669"/>
    <property type="project" value="UniProtKB-KW"/>
</dbReference>
<dbReference type="SFLD" id="SFLDS00003">
    <property type="entry name" value="Haloacid_Dehalogenase"/>
    <property type="match status" value="1"/>
</dbReference>
<dbReference type="Gene3D" id="3.30.1240.10">
    <property type="match status" value="1"/>
</dbReference>
<dbReference type="NCBIfam" id="TIGR01484">
    <property type="entry name" value="HAD-SF-IIB"/>
    <property type="match status" value="1"/>
</dbReference>
<dbReference type="EMBL" id="BAABGL010000004">
    <property type="protein sequence ID" value="GAA4386793.1"/>
    <property type="molecule type" value="Genomic_DNA"/>
</dbReference>
<name>A0ABP8J8C6_9MICO</name>
<dbReference type="InterPro" id="IPR023214">
    <property type="entry name" value="HAD_sf"/>
</dbReference>
<dbReference type="RefSeq" id="WP_137318221.1">
    <property type="nucleotide sequence ID" value="NZ_BAABGL010000004.1"/>
</dbReference>
<dbReference type="InterPro" id="IPR006379">
    <property type="entry name" value="HAD-SF_hydro_IIB"/>
</dbReference>
<dbReference type="Gene3D" id="3.40.50.1000">
    <property type="entry name" value="HAD superfamily/HAD-like"/>
    <property type="match status" value="1"/>
</dbReference>
<evidence type="ECO:0000313" key="2">
    <source>
        <dbReference type="Proteomes" id="UP001500642"/>
    </source>
</evidence>
<keyword evidence="2" id="KW-1185">Reference proteome</keyword>
<comment type="caution">
    <text evidence="1">The sequence shown here is derived from an EMBL/GenBank/DDBJ whole genome shotgun (WGS) entry which is preliminary data.</text>
</comment>
<dbReference type="PANTHER" id="PTHR10000:SF8">
    <property type="entry name" value="HAD SUPERFAMILY HYDROLASE-LIKE, TYPE 3"/>
    <property type="match status" value="1"/>
</dbReference>
<organism evidence="1 2">
    <name type="scientific">Brevibacterium pityocampae</name>
    <dbReference type="NCBI Taxonomy" id="506594"/>
    <lineage>
        <taxon>Bacteria</taxon>
        <taxon>Bacillati</taxon>
        <taxon>Actinomycetota</taxon>
        <taxon>Actinomycetes</taxon>
        <taxon>Micrococcales</taxon>
        <taxon>Brevibacteriaceae</taxon>
        <taxon>Brevibacterium</taxon>
    </lineage>
</organism>
<evidence type="ECO:0000313" key="1">
    <source>
        <dbReference type="EMBL" id="GAA4386793.1"/>
    </source>
</evidence>
<dbReference type="PANTHER" id="PTHR10000">
    <property type="entry name" value="PHOSPHOSERINE PHOSPHATASE"/>
    <property type="match status" value="1"/>
</dbReference>
<protein>
    <submittedName>
        <fullName evidence="1">HAD family hydrolase</fullName>
    </submittedName>
</protein>